<dbReference type="PANTHER" id="PTHR24559">
    <property type="entry name" value="TRANSPOSON TY3-I GAG-POL POLYPROTEIN"/>
    <property type="match status" value="1"/>
</dbReference>
<keyword evidence="3" id="KW-1185">Reference proteome</keyword>
<dbReference type="CDD" id="cd01647">
    <property type="entry name" value="RT_LTR"/>
    <property type="match status" value="1"/>
</dbReference>
<dbReference type="EMBL" id="PGOL01000517">
    <property type="protein sequence ID" value="PKI69235.1"/>
    <property type="molecule type" value="Genomic_DNA"/>
</dbReference>
<dbReference type="PANTHER" id="PTHR24559:SF437">
    <property type="entry name" value="RNA-DIRECTED DNA POLYMERASE HOMOLOG"/>
    <property type="match status" value="1"/>
</dbReference>
<dbReference type="SUPFAM" id="SSF56672">
    <property type="entry name" value="DNA/RNA polymerases"/>
    <property type="match status" value="1"/>
</dbReference>
<feature type="domain" description="Reverse transcriptase" evidence="1">
    <location>
        <begin position="39"/>
        <end position="127"/>
    </location>
</feature>
<comment type="caution">
    <text evidence="2">The sequence shown here is derived from an EMBL/GenBank/DDBJ whole genome shotgun (WGS) entry which is preliminary data.</text>
</comment>
<reference evidence="2 3" key="1">
    <citation type="submission" date="2017-11" db="EMBL/GenBank/DDBJ databases">
        <title>De-novo sequencing of pomegranate (Punica granatum L.) genome.</title>
        <authorList>
            <person name="Akparov Z."/>
            <person name="Amiraslanov A."/>
            <person name="Hajiyeva S."/>
            <person name="Abbasov M."/>
            <person name="Kaur K."/>
            <person name="Hamwieh A."/>
            <person name="Solovyev V."/>
            <person name="Salamov A."/>
            <person name="Braich B."/>
            <person name="Kosarev P."/>
            <person name="Mahmoud A."/>
            <person name="Hajiyev E."/>
            <person name="Babayeva S."/>
            <person name="Izzatullayeva V."/>
            <person name="Mammadov A."/>
            <person name="Mammadov A."/>
            <person name="Sharifova S."/>
            <person name="Ojaghi J."/>
            <person name="Eynullazada K."/>
            <person name="Bayramov B."/>
            <person name="Abdulazimova A."/>
            <person name="Shahmuradov I."/>
        </authorList>
    </citation>
    <scope>NUCLEOTIDE SEQUENCE [LARGE SCALE GENOMIC DNA]</scope>
    <source>
        <strain evidence="3">cv. AG2017</strain>
        <tissue evidence="2">Leaf</tissue>
    </source>
</reference>
<organism evidence="2 3">
    <name type="scientific">Punica granatum</name>
    <name type="common">Pomegranate</name>
    <dbReference type="NCBI Taxonomy" id="22663"/>
    <lineage>
        <taxon>Eukaryota</taxon>
        <taxon>Viridiplantae</taxon>
        <taxon>Streptophyta</taxon>
        <taxon>Embryophyta</taxon>
        <taxon>Tracheophyta</taxon>
        <taxon>Spermatophyta</taxon>
        <taxon>Magnoliopsida</taxon>
        <taxon>eudicotyledons</taxon>
        <taxon>Gunneridae</taxon>
        <taxon>Pentapetalae</taxon>
        <taxon>rosids</taxon>
        <taxon>malvids</taxon>
        <taxon>Myrtales</taxon>
        <taxon>Lythraceae</taxon>
        <taxon>Punica</taxon>
    </lineage>
</organism>
<dbReference type="Gene3D" id="3.30.70.270">
    <property type="match status" value="1"/>
</dbReference>
<dbReference type="Gene3D" id="3.10.10.10">
    <property type="entry name" value="HIV Type 1 Reverse Transcriptase, subunit A, domain 1"/>
    <property type="match status" value="1"/>
</dbReference>
<dbReference type="InterPro" id="IPR053134">
    <property type="entry name" value="RNA-dir_DNA_polymerase"/>
</dbReference>
<evidence type="ECO:0000313" key="3">
    <source>
        <dbReference type="Proteomes" id="UP000233551"/>
    </source>
</evidence>
<dbReference type="InterPro" id="IPR043128">
    <property type="entry name" value="Rev_trsase/Diguanyl_cyclase"/>
</dbReference>
<sequence>MEGGYVKESMSPCAVPIILVPKKDEMWRMCIDCRAINNITSGYHQIRMKEEDEGKTVFKARYGLYELLVMPFGLTNTPSTFMRLMNHFLRVFIGRFVVVYFDDILVYSKNLDDYNVDEEKVRAIQEWHSPTSVSNVRSFYGLASFYRWFVKDFSSIAAPLTEMNSMT</sequence>
<protein>
    <recommendedName>
        <fullName evidence="1">Reverse transcriptase domain-containing protein</fullName>
    </recommendedName>
</protein>
<dbReference type="STRING" id="22663.A0A2I0KL75"/>
<evidence type="ECO:0000259" key="1">
    <source>
        <dbReference type="Pfam" id="PF00078"/>
    </source>
</evidence>
<dbReference type="InterPro" id="IPR043502">
    <property type="entry name" value="DNA/RNA_pol_sf"/>
</dbReference>
<proteinExistence type="predicted"/>
<dbReference type="Pfam" id="PF00078">
    <property type="entry name" value="RVT_1"/>
    <property type="match status" value="1"/>
</dbReference>
<name>A0A2I0KL75_PUNGR</name>
<dbReference type="InterPro" id="IPR000477">
    <property type="entry name" value="RT_dom"/>
</dbReference>
<dbReference type="AlphaFoldDB" id="A0A2I0KL75"/>
<accession>A0A2I0KL75</accession>
<dbReference type="Proteomes" id="UP000233551">
    <property type="component" value="Unassembled WGS sequence"/>
</dbReference>
<gene>
    <name evidence="2" type="ORF">CRG98_010372</name>
</gene>
<evidence type="ECO:0000313" key="2">
    <source>
        <dbReference type="EMBL" id="PKI69235.1"/>
    </source>
</evidence>